<dbReference type="InterPro" id="IPR000485">
    <property type="entry name" value="AsnC-type_HTH_dom"/>
</dbReference>
<dbReference type="PROSITE" id="PS50956">
    <property type="entry name" value="HTH_ASNC_2"/>
    <property type="match status" value="1"/>
</dbReference>
<sequence length="161" mass="18117">MNSTAEQSKSISLDAKDYEILKLLQKNAKLTIREIAAEVHLSPTPTHERIKRLEKTGVIKQYAAILDPEKINKGIMVICQISLRESNKKTAGEFLNAVLQFTEVTECYNISGDFDFMLKIVVESMESYHLFCLNKLGEVPGIGQTKSIFVMASLKETHLLI</sequence>
<dbReference type="PRINTS" id="PR00033">
    <property type="entry name" value="HTHASNC"/>
</dbReference>
<evidence type="ECO:0000313" key="6">
    <source>
        <dbReference type="Proteomes" id="UP000248198"/>
    </source>
</evidence>
<dbReference type="InterPro" id="IPR011991">
    <property type="entry name" value="ArsR-like_HTH"/>
</dbReference>
<dbReference type="GO" id="GO:0006355">
    <property type="term" value="P:regulation of DNA-templated transcription"/>
    <property type="evidence" value="ECO:0007669"/>
    <property type="project" value="UniProtKB-ARBA"/>
</dbReference>
<dbReference type="Pfam" id="PF13412">
    <property type="entry name" value="HTH_24"/>
    <property type="match status" value="1"/>
</dbReference>
<dbReference type="InterPro" id="IPR036390">
    <property type="entry name" value="WH_DNA-bd_sf"/>
</dbReference>
<dbReference type="RefSeq" id="WP_110830023.1">
    <property type="nucleotide sequence ID" value="NZ_QKLU01000003.1"/>
</dbReference>
<name>A0A318UFA2_9SPHI</name>
<keyword evidence="2 5" id="KW-0238">DNA-binding</keyword>
<dbReference type="GO" id="GO:0043200">
    <property type="term" value="P:response to amino acid"/>
    <property type="evidence" value="ECO:0007669"/>
    <property type="project" value="TreeGrafter"/>
</dbReference>
<dbReference type="PANTHER" id="PTHR30154:SF34">
    <property type="entry name" value="TRANSCRIPTIONAL REGULATOR AZLB"/>
    <property type="match status" value="1"/>
</dbReference>
<evidence type="ECO:0000256" key="1">
    <source>
        <dbReference type="ARBA" id="ARBA00023015"/>
    </source>
</evidence>
<dbReference type="CDD" id="cd00090">
    <property type="entry name" value="HTH_ARSR"/>
    <property type="match status" value="1"/>
</dbReference>
<keyword evidence="6" id="KW-1185">Reference proteome</keyword>
<dbReference type="InterPro" id="IPR011008">
    <property type="entry name" value="Dimeric_a/b-barrel"/>
</dbReference>
<dbReference type="GO" id="GO:0043565">
    <property type="term" value="F:sequence-specific DNA binding"/>
    <property type="evidence" value="ECO:0007669"/>
    <property type="project" value="InterPro"/>
</dbReference>
<dbReference type="Gene3D" id="3.30.70.920">
    <property type="match status" value="1"/>
</dbReference>
<keyword evidence="3" id="KW-0804">Transcription</keyword>
<reference evidence="5 6" key="1">
    <citation type="submission" date="2018-06" db="EMBL/GenBank/DDBJ databases">
        <title>Genomic Encyclopedia of Archaeal and Bacterial Type Strains, Phase II (KMG-II): from individual species to whole genera.</title>
        <authorList>
            <person name="Goeker M."/>
        </authorList>
    </citation>
    <scope>NUCLEOTIDE SEQUENCE [LARGE SCALE GENOMIC DNA]</scope>
    <source>
        <strain evidence="5 6">DSM 27372</strain>
    </source>
</reference>
<dbReference type="PANTHER" id="PTHR30154">
    <property type="entry name" value="LEUCINE-RESPONSIVE REGULATORY PROTEIN"/>
    <property type="match status" value="1"/>
</dbReference>
<dbReference type="AlphaFoldDB" id="A0A318UFA2"/>
<dbReference type="InterPro" id="IPR036388">
    <property type="entry name" value="WH-like_DNA-bd_sf"/>
</dbReference>
<dbReference type="Proteomes" id="UP000248198">
    <property type="component" value="Unassembled WGS sequence"/>
</dbReference>
<dbReference type="GO" id="GO:0005829">
    <property type="term" value="C:cytosol"/>
    <property type="evidence" value="ECO:0007669"/>
    <property type="project" value="TreeGrafter"/>
</dbReference>
<dbReference type="SUPFAM" id="SSF54909">
    <property type="entry name" value="Dimeric alpha+beta barrel"/>
    <property type="match status" value="1"/>
</dbReference>
<dbReference type="Pfam" id="PF01037">
    <property type="entry name" value="AsnC_trans_reg"/>
    <property type="match status" value="1"/>
</dbReference>
<comment type="caution">
    <text evidence="5">The sequence shown here is derived from an EMBL/GenBank/DDBJ whole genome shotgun (WGS) entry which is preliminary data.</text>
</comment>
<dbReference type="SMART" id="SM00344">
    <property type="entry name" value="HTH_ASNC"/>
    <property type="match status" value="1"/>
</dbReference>
<evidence type="ECO:0000313" key="5">
    <source>
        <dbReference type="EMBL" id="PYF75036.1"/>
    </source>
</evidence>
<evidence type="ECO:0000259" key="4">
    <source>
        <dbReference type="PROSITE" id="PS50956"/>
    </source>
</evidence>
<gene>
    <name evidence="5" type="ORF">B0O44_103483</name>
</gene>
<dbReference type="InterPro" id="IPR019887">
    <property type="entry name" value="Tscrpt_reg_AsnC/Lrp_C"/>
</dbReference>
<dbReference type="SUPFAM" id="SSF46785">
    <property type="entry name" value="Winged helix' DNA-binding domain"/>
    <property type="match status" value="1"/>
</dbReference>
<evidence type="ECO:0000256" key="3">
    <source>
        <dbReference type="ARBA" id="ARBA00023163"/>
    </source>
</evidence>
<keyword evidence="1" id="KW-0805">Transcription regulation</keyword>
<accession>A0A318UFA2</accession>
<dbReference type="Gene3D" id="1.10.10.10">
    <property type="entry name" value="Winged helix-like DNA-binding domain superfamily/Winged helix DNA-binding domain"/>
    <property type="match status" value="1"/>
</dbReference>
<organism evidence="5 6">
    <name type="scientific">Pedobacter nutrimenti</name>
    <dbReference type="NCBI Taxonomy" id="1241337"/>
    <lineage>
        <taxon>Bacteria</taxon>
        <taxon>Pseudomonadati</taxon>
        <taxon>Bacteroidota</taxon>
        <taxon>Sphingobacteriia</taxon>
        <taxon>Sphingobacteriales</taxon>
        <taxon>Sphingobacteriaceae</taxon>
        <taxon>Pedobacter</taxon>
    </lineage>
</organism>
<protein>
    <submittedName>
        <fullName evidence="5">DNA-binding Lrp family transcriptional regulator</fullName>
    </submittedName>
</protein>
<proteinExistence type="predicted"/>
<dbReference type="EMBL" id="QKLU01000003">
    <property type="protein sequence ID" value="PYF75036.1"/>
    <property type="molecule type" value="Genomic_DNA"/>
</dbReference>
<evidence type="ECO:0000256" key="2">
    <source>
        <dbReference type="ARBA" id="ARBA00023125"/>
    </source>
</evidence>
<dbReference type="InterPro" id="IPR019888">
    <property type="entry name" value="Tscrpt_reg_AsnC-like"/>
</dbReference>
<feature type="domain" description="HTH asnC-type" evidence="4">
    <location>
        <begin position="13"/>
        <end position="76"/>
    </location>
</feature>
<dbReference type="OrthoDB" id="9800326at2"/>